<dbReference type="OrthoDB" id="9795247at2"/>
<comment type="similarity">
    <text evidence="1">Belongs to the ROK (NagC/XylR) family.</text>
</comment>
<keyword evidence="2" id="KW-0808">Transferase</keyword>
<reference evidence="2 3" key="1">
    <citation type="submission" date="2015-09" db="EMBL/GenBank/DDBJ databases">
        <authorList>
            <consortium name="Pathogen Informatics"/>
        </authorList>
    </citation>
    <scope>NUCLEOTIDE SEQUENCE [LARGE SCALE GENOMIC DNA]</scope>
    <source>
        <strain evidence="2 3">2789STDY5834856</strain>
    </source>
</reference>
<dbReference type="Gene3D" id="3.30.420.40">
    <property type="match status" value="2"/>
</dbReference>
<dbReference type="InterPro" id="IPR043129">
    <property type="entry name" value="ATPase_NBD"/>
</dbReference>
<dbReference type="CDD" id="cd24152">
    <property type="entry name" value="ASKHA_NBD_ROK-like"/>
    <property type="match status" value="1"/>
</dbReference>
<proteinExistence type="inferred from homology"/>
<dbReference type="Pfam" id="PF00480">
    <property type="entry name" value="ROK"/>
    <property type="match status" value="1"/>
</dbReference>
<protein>
    <submittedName>
        <fullName evidence="2">ROK family protein</fullName>
        <ecNumber evidence="2">2.7.1.85</ecNumber>
    </submittedName>
</protein>
<evidence type="ECO:0000313" key="3">
    <source>
        <dbReference type="Proteomes" id="UP000095594"/>
    </source>
</evidence>
<dbReference type="InterPro" id="IPR000600">
    <property type="entry name" value="ROK"/>
</dbReference>
<dbReference type="GO" id="GO:0047700">
    <property type="term" value="F:beta-glucoside kinase activity"/>
    <property type="evidence" value="ECO:0007669"/>
    <property type="project" value="UniProtKB-EC"/>
</dbReference>
<dbReference type="SUPFAM" id="SSF53067">
    <property type="entry name" value="Actin-like ATPase domain"/>
    <property type="match status" value="1"/>
</dbReference>
<sequence length="297" mass="32779">MKKLAIDIGGTAIKYAIMDMDATIYERGELDTPTDTLEHLLDVISNLYYKFKDKVDGIALSMPGNIDSDTGEIYTPGALTYNANVNIVKAIQERVNVNIAVENDGKSAALAELWKGNLSSCKDGIVLIIGTGIGGGIIHQRKLIKGKHFFAGEVSYLMTDFNSQYMENVFALKGSTTALILQVAALKGIEPSALDGKKIFEWIHEGDNDSMVALENIANNIAVQIYNLQCLFDPEKVCIGGGISKQKLLIEKIQEKLDIIYEKIPFQIPHAIVENCAYYNDSNLIGALYNYKIHYEC</sequence>
<dbReference type="Proteomes" id="UP000095594">
    <property type="component" value="Unassembled WGS sequence"/>
</dbReference>
<evidence type="ECO:0000313" key="2">
    <source>
        <dbReference type="EMBL" id="CUO83382.1"/>
    </source>
</evidence>
<organism evidence="2 3">
    <name type="scientific">Clostridium disporicum</name>
    <dbReference type="NCBI Taxonomy" id="84024"/>
    <lineage>
        <taxon>Bacteria</taxon>
        <taxon>Bacillati</taxon>
        <taxon>Bacillota</taxon>
        <taxon>Clostridia</taxon>
        <taxon>Eubacteriales</taxon>
        <taxon>Clostridiaceae</taxon>
        <taxon>Clostridium</taxon>
    </lineage>
</organism>
<evidence type="ECO:0000256" key="1">
    <source>
        <dbReference type="ARBA" id="ARBA00006479"/>
    </source>
</evidence>
<dbReference type="PANTHER" id="PTHR18964:SF170">
    <property type="entry name" value="SUGAR KINASE"/>
    <property type="match status" value="1"/>
</dbReference>
<gene>
    <name evidence="2" type="primary">bglK_4</name>
    <name evidence="2" type="ORF">ERS852471_02413</name>
</gene>
<dbReference type="RefSeq" id="WP_055266882.1">
    <property type="nucleotide sequence ID" value="NZ_CABIXQ010000017.1"/>
</dbReference>
<name>A0A174I860_9CLOT</name>
<dbReference type="PANTHER" id="PTHR18964">
    <property type="entry name" value="ROK (REPRESSOR, ORF, KINASE) FAMILY"/>
    <property type="match status" value="1"/>
</dbReference>
<accession>A0A174I860</accession>
<dbReference type="AlphaFoldDB" id="A0A174I860"/>
<dbReference type="EC" id="2.7.1.85" evidence="2"/>
<dbReference type="EMBL" id="CYZX01000017">
    <property type="protein sequence ID" value="CUO83382.1"/>
    <property type="molecule type" value="Genomic_DNA"/>
</dbReference>